<reference evidence="3" key="1">
    <citation type="submission" date="2024-04" db="EMBL/GenBank/DDBJ databases">
        <authorList>
            <person name="Shaw F."/>
            <person name="Minotto A."/>
        </authorList>
    </citation>
    <scope>NUCLEOTIDE SEQUENCE [LARGE SCALE GENOMIC DNA]</scope>
</reference>
<name>A0ABP1DNA0_9APHY</name>
<evidence type="ECO:0000313" key="2">
    <source>
        <dbReference type="EMBL" id="CAL1708553.1"/>
    </source>
</evidence>
<dbReference type="Proteomes" id="UP001497453">
    <property type="component" value="Chromosome 5"/>
</dbReference>
<feature type="region of interest" description="Disordered" evidence="1">
    <location>
        <begin position="32"/>
        <end position="54"/>
    </location>
</feature>
<proteinExistence type="predicted"/>
<gene>
    <name evidence="2" type="ORF">GFSPODELE1_LOCUS6904</name>
</gene>
<organism evidence="2 3">
    <name type="scientific">Somion occarium</name>
    <dbReference type="NCBI Taxonomy" id="3059160"/>
    <lineage>
        <taxon>Eukaryota</taxon>
        <taxon>Fungi</taxon>
        <taxon>Dikarya</taxon>
        <taxon>Basidiomycota</taxon>
        <taxon>Agaricomycotina</taxon>
        <taxon>Agaricomycetes</taxon>
        <taxon>Polyporales</taxon>
        <taxon>Cerrenaceae</taxon>
        <taxon>Somion</taxon>
    </lineage>
</organism>
<evidence type="ECO:0000313" key="3">
    <source>
        <dbReference type="Proteomes" id="UP001497453"/>
    </source>
</evidence>
<keyword evidence="3" id="KW-1185">Reference proteome</keyword>
<evidence type="ECO:0008006" key="4">
    <source>
        <dbReference type="Google" id="ProtNLM"/>
    </source>
</evidence>
<evidence type="ECO:0000256" key="1">
    <source>
        <dbReference type="SAM" id="MobiDB-lite"/>
    </source>
</evidence>
<accession>A0ABP1DNA0</accession>
<protein>
    <recommendedName>
        <fullName evidence="4">C2H2-type domain-containing protein</fullName>
    </recommendedName>
</protein>
<sequence length="87" mass="9637">MAAKDTEQTASNTTQQTAGTFTCAVCGFCGTGSEEDEKEHKDTHGVSYPRPIRRSSFDSESGLYMSRYCDRLFSTAASRDAHEQHHL</sequence>
<dbReference type="EMBL" id="OZ037948">
    <property type="protein sequence ID" value="CAL1708553.1"/>
    <property type="molecule type" value="Genomic_DNA"/>
</dbReference>